<evidence type="ECO:0000313" key="2">
    <source>
        <dbReference type="EMBL" id="PKG25293.1"/>
    </source>
</evidence>
<accession>A0A2N0Z724</accession>
<name>A0A2N0Z724_9BACI</name>
<comment type="caution">
    <text evidence="2">The sequence shown here is derived from an EMBL/GenBank/DDBJ whole genome shotgun (WGS) entry which is preliminary data.</text>
</comment>
<organism evidence="2 3">
    <name type="scientific">Niallia nealsonii</name>
    <dbReference type="NCBI Taxonomy" id="115979"/>
    <lineage>
        <taxon>Bacteria</taxon>
        <taxon>Bacillati</taxon>
        <taxon>Bacillota</taxon>
        <taxon>Bacilli</taxon>
        <taxon>Bacillales</taxon>
        <taxon>Bacillaceae</taxon>
        <taxon>Niallia</taxon>
    </lineage>
</organism>
<dbReference type="InterPro" id="IPR042204">
    <property type="entry name" value="2Fe-2S-bd_N"/>
</dbReference>
<dbReference type="Proteomes" id="UP000233375">
    <property type="component" value="Unassembled WGS sequence"/>
</dbReference>
<gene>
    <name evidence="2" type="ORF">CWS01_02110</name>
</gene>
<dbReference type="GO" id="GO:0016491">
    <property type="term" value="F:oxidoreductase activity"/>
    <property type="evidence" value="ECO:0007669"/>
    <property type="project" value="UniProtKB-KW"/>
</dbReference>
<dbReference type="EMBL" id="PISE01000004">
    <property type="protein sequence ID" value="PKG25293.1"/>
    <property type="molecule type" value="Genomic_DNA"/>
</dbReference>
<dbReference type="Gene3D" id="3.10.20.440">
    <property type="entry name" value="2Fe-2S iron-sulphur cluster binding domain, sarcosine oxidase, alpha subunit, N-terminal domain"/>
    <property type="match status" value="1"/>
</dbReference>
<dbReference type="AlphaFoldDB" id="A0A2N0Z724"/>
<keyword evidence="1" id="KW-0560">Oxidoreductase</keyword>
<keyword evidence="3" id="KW-1185">Reference proteome</keyword>
<reference evidence="2 3" key="1">
    <citation type="journal article" date="2003" name="Int. J. Syst. Evol. Microbiol.">
        <title>Bacillus nealsonii sp. nov., isolated from a spacecraft-assembly facility, whose spores are gamma-radiation resistant.</title>
        <authorList>
            <person name="Venkateswaran K."/>
            <person name="Kempf M."/>
            <person name="Chen F."/>
            <person name="Satomi M."/>
            <person name="Nicholson W."/>
            <person name="Kern R."/>
        </authorList>
    </citation>
    <scope>NUCLEOTIDE SEQUENCE [LARGE SCALE GENOMIC DNA]</scope>
    <source>
        <strain evidence="2 3">FO-92</strain>
    </source>
</reference>
<evidence type="ECO:0000256" key="1">
    <source>
        <dbReference type="ARBA" id="ARBA00023002"/>
    </source>
</evidence>
<proteinExistence type="predicted"/>
<evidence type="ECO:0000313" key="3">
    <source>
        <dbReference type="Proteomes" id="UP000233375"/>
    </source>
</evidence>
<sequence length="107" mass="12038">MIVLDLVKHPFFSIQKKEVEFIFDNKKLTGYAHQTIAGALLMNGIYHLADSKAGNPRGVYSYEPRSETCYVLVNKKERVLASKTLIANGMMIERCAAKPKIGSKEYV</sequence>
<dbReference type="Pfam" id="PF13510">
    <property type="entry name" value="Fer2_4"/>
    <property type="match status" value="1"/>
</dbReference>
<protein>
    <submittedName>
        <fullName evidence="2">Uncharacterized protein</fullName>
    </submittedName>
</protein>